<comment type="caution">
    <text evidence="3">The sequence shown here is derived from an EMBL/GenBank/DDBJ whole genome shotgun (WGS) entry which is preliminary data.</text>
</comment>
<evidence type="ECO:0000256" key="1">
    <source>
        <dbReference type="SAM" id="Phobius"/>
    </source>
</evidence>
<feature type="transmembrane region" description="Helical" evidence="1">
    <location>
        <begin position="189"/>
        <end position="220"/>
    </location>
</feature>
<feature type="transmembrane region" description="Helical" evidence="1">
    <location>
        <begin position="127"/>
        <end position="148"/>
    </location>
</feature>
<keyword evidence="4" id="KW-1185">Reference proteome</keyword>
<feature type="transmembrane region" description="Helical" evidence="1">
    <location>
        <begin position="271"/>
        <end position="292"/>
    </location>
</feature>
<feature type="chain" id="PRO_5047517260" description="4-amino-4-deoxy-L-arabinose transferase-like glycosyltransferase" evidence="2">
    <location>
        <begin position="24"/>
        <end position="508"/>
    </location>
</feature>
<evidence type="ECO:0000313" key="3">
    <source>
        <dbReference type="EMBL" id="GAA1943426.1"/>
    </source>
</evidence>
<feature type="transmembrane region" description="Helical" evidence="1">
    <location>
        <begin position="386"/>
        <end position="404"/>
    </location>
</feature>
<gene>
    <name evidence="3" type="ORF">GCM10009717_07330</name>
</gene>
<accession>A0ABN2Q3S3</accession>
<protein>
    <recommendedName>
        <fullName evidence="5">4-amino-4-deoxy-L-arabinose transferase-like glycosyltransferase</fullName>
    </recommendedName>
</protein>
<feature type="transmembrane region" description="Helical" evidence="1">
    <location>
        <begin position="411"/>
        <end position="431"/>
    </location>
</feature>
<feature type="transmembrane region" description="Helical" evidence="1">
    <location>
        <begin position="93"/>
        <end position="115"/>
    </location>
</feature>
<keyword evidence="2" id="KW-0732">Signal</keyword>
<organism evidence="3 4">
    <name type="scientific">Agromyces allii</name>
    <dbReference type="NCBI Taxonomy" id="393607"/>
    <lineage>
        <taxon>Bacteria</taxon>
        <taxon>Bacillati</taxon>
        <taxon>Actinomycetota</taxon>
        <taxon>Actinomycetes</taxon>
        <taxon>Micrococcales</taxon>
        <taxon>Microbacteriaceae</taxon>
        <taxon>Agromyces</taxon>
    </lineage>
</organism>
<reference evidence="3 4" key="1">
    <citation type="journal article" date="2019" name="Int. J. Syst. Evol. Microbiol.">
        <title>The Global Catalogue of Microorganisms (GCM) 10K type strain sequencing project: providing services to taxonomists for standard genome sequencing and annotation.</title>
        <authorList>
            <consortium name="The Broad Institute Genomics Platform"/>
            <consortium name="The Broad Institute Genome Sequencing Center for Infectious Disease"/>
            <person name="Wu L."/>
            <person name="Ma J."/>
        </authorList>
    </citation>
    <scope>NUCLEOTIDE SEQUENCE [LARGE SCALE GENOMIC DNA]</scope>
    <source>
        <strain evidence="3 4">JCM 13584</strain>
    </source>
</reference>
<feature type="transmembrane region" description="Helical" evidence="1">
    <location>
        <begin position="154"/>
        <end position="177"/>
    </location>
</feature>
<keyword evidence="1" id="KW-1133">Transmembrane helix</keyword>
<dbReference type="RefSeq" id="WP_170298449.1">
    <property type="nucleotide sequence ID" value="NZ_WBIN01000006.1"/>
</dbReference>
<name>A0ABN2Q3S3_9MICO</name>
<feature type="signal peptide" evidence="2">
    <location>
        <begin position="1"/>
        <end position="23"/>
    </location>
</feature>
<evidence type="ECO:0000256" key="2">
    <source>
        <dbReference type="SAM" id="SignalP"/>
    </source>
</evidence>
<feature type="transmembrane region" description="Helical" evidence="1">
    <location>
        <begin position="312"/>
        <end position="339"/>
    </location>
</feature>
<sequence length="508" mass="54648">MSWRRNAVWVVLGLALLAAASLAATRVPVYGDDFRLAQKSFDMFDGSLGGVLKDSWNTGWQPNRFNPVGRFFAFTYHFLAFDVSAQFGVSIHWFYRLGAFVLLVLLVLAASAFMLIGVRFMSVENRWLTFGPVFAGIAAGLAITMQLHPWSHDPMLTISEIGLTSWALSFAFLALALRVASRPPSLAGYLGVGAVAVVGTMFYETFVAAVAAAGLVWLWVLVRDIRVGAKPWHALTLAAVGALAPLLVFVLGRVYVASLDLPPYPGTELEFGPAGLVPFSFLALGMVPASAWPEAARYVSGGGDAGIFPAGAITLSSASIATTAVIVLVLGIGAALARADIRRRLVFARRGWVVGGVLLLVVGLMLAMHSFTEKYIAEITSPGDIYLSYTGLAVVVVMIVFAALLAARRRLLLVIVLLPIAGAFVTAQQAVNWSVANAAGADNSTNRAITAMAVRWEPDEAVRCDALRAWDEGHNWRPYYREAVIPSLNANYERLFGEPFCAGYAITE</sequence>
<evidence type="ECO:0008006" key="5">
    <source>
        <dbReference type="Google" id="ProtNLM"/>
    </source>
</evidence>
<feature type="transmembrane region" description="Helical" evidence="1">
    <location>
        <begin position="232"/>
        <end position="251"/>
    </location>
</feature>
<feature type="transmembrane region" description="Helical" evidence="1">
    <location>
        <begin position="351"/>
        <end position="371"/>
    </location>
</feature>
<keyword evidence="1" id="KW-0472">Membrane</keyword>
<keyword evidence="1" id="KW-0812">Transmembrane</keyword>
<proteinExistence type="predicted"/>
<dbReference type="EMBL" id="BAAAMK010000001">
    <property type="protein sequence ID" value="GAA1943426.1"/>
    <property type="molecule type" value="Genomic_DNA"/>
</dbReference>
<dbReference type="Proteomes" id="UP001499954">
    <property type="component" value="Unassembled WGS sequence"/>
</dbReference>
<evidence type="ECO:0000313" key="4">
    <source>
        <dbReference type="Proteomes" id="UP001499954"/>
    </source>
</evidence>